<protein>
    <submittedName>
        <fullName evidence="5">Non-ribosomal peptide synthetase</fullName>
    </submittedName>
</protein>
<proteinExistence type="predicted"/>
<dbReference type="Proteomes" id="UP000217830">
    <property type="component" value="Unassembled WGS sequence"/>
</dbReference>
<dbReference type="Gene3D" id="3.30.559.10">
    <property type="entry name" value="Chloramphenicol acetyltransferase-like domain"/>
    <property type="match status" value="2"/>
</dbReference>
<dbReference type="InterPro" id="IPR020806">
    <property type="entry name" value="PKS_PP-bd"/>
</dbReference>
<dbReference type="Pfam" id="PF00668">
    <property type="entry name" value="Condensation"/>
    <property type="match status" value="2"/>
</dbReference>
<dbReference type="InterPro" id="IPR036736">
    <property type="entry name" value="ACP-like_sf"/>
</dbReference>
<dbReference type="FunFam" id="3.40.50.980:FF:000001">
    <property type="entry name" value="Non-ribosomal peptide synthetase"/>
    <property type="match status" value="2"/>
</dbReference>
<dbReference type="NCBIfam" id="NF003417">
    <property type="entry name" value="PRK04813.1"/>
    <property type="match status" value="2"/>
</dbReference>
<dbReference type="InterPro" id="IPR020845">
    <property type="entry name" value="AMP-binding_CS"/>
</dbReference>
<dbReference type="Gene3D" id="2.30.38.10">
    <property type="entry name" value="Luciferase, Domain 3"/>
    <property type="match status" value="2"/>
</dbReference>
<dbReference type="EMBL" id="NRST01000001">
    <property type="protein sequence ID" value="PAW58611.1"/>
    <property type="molecule type" value="Genomic_DNA"/>
</dbReference>
<dbReference type="PROSITE" id="PS00455">
    <property type="entry name" value="AMP_BINDING"/>
    <property type="match status" value="2"/>
</dbReference>
<dbReference type="InterPro" id="IPR009081">
    <property type="entry name" value="PP-bd_ACP"/>
</dbReference>
<dbReference type="InterPro" id="IPR045851">
    <property type="entry name" value="AMP-bd_C_sf"/>
</dbReference>
<evidence type="ECO:0000313" key="5">
    <source>
        <dbReference type="EMBL" id="PAW58611.1"/>
    </source>
</evidence>
<dbReference type="CDD" id="cd19544">
    <property type="entry name" value="E-C_NRPS"/>
    <property type="match status" value="1"/>
</dbReference>
<evidence type="ECO:0000256" key="3">
    <source>
        <dbReference type="ARBA" id="ARBA00022553"/>
    </source>
</evidence>
<sequence length="2137" mass="235231">MPPISAPAVATPSASLQTYPLTAAQLDIWLDQLSRGDSPLYNIGGYMDLSGPLEPARMQAALEALVARHDAMRTVLLPGTGATGLPLQQFARSVAVPMPIHDVSTHGEPELAARRLVQARIDQPFVLDGGCLFRFQLIHLDDQRHWLAVQAHHLIFDGWSFGEMFKSLDEIYNALAHGQPAPVAAPSYIDFIEDNARYQASPRYAQDRAYWLDKYRQMPEPLLLPRHPQRQIGPAAQTQVYTQPLPMLLHERMKQVARAYGASAFHVLLAALHVYFSRSTQRDEWVVGLPILNRSDARFKSTLGLFAQVSAVRMGFGRESTFAELVSAIRDELRKDFRHQRFPVSEMNRALGLLREERSQLFEVTVSYEQGTHDYRYGEASGRIIKASNVEEATPLAVHLLSSLANDDARLYLIYSEAYFSADQVKALAERWLLILEQGLEAVNLPVADFDLSTPEETALLQQWNATRVDYPAPATLAQRIEAQAMLRPQALAAVAQGQCLSYAELNQRANALAHHLLDLGVRPDDRVAIIARRGLDTLVGLLAILKAGAAYVPLDPAHPAERLSYLLEDSAPIAVLTQRALREHLPALSVPVIELDQPSWSAEPVGAPKVSGLTPANLAYVIYTSGSTGLPKGVMVEHRTLCNLVDWHADVFDLRAGSHTSSLAGFGFDAMAWEVWPALCVGATLHLAPVSEGSEDIDALLDWWRAQPLEVSFLPTPIAEYAFSRQLAHSTLRTLLIGGDRLRQFPRQQSFEVINNYGPTEATVVATSGRIDVGQALHIGKPVSNATVYLLDEQQQPVPLGVSGELYIGGAGVARGYLNRADLSAERFLRDPFSAEPGARLYRTGDLARWRADGNLEYLGRNDDQVKIRGIRIEPGEIESALTSHPAVREAVVLVRDGQLLAWFTEQAPLDINELHAHLKTRLSSAMLPNAYVRLPALPLTANGKVDRKALPAPGAEDLIRREYEAPQGEVEIALAQIWAEVLQVERVGRHDHFFELGGHSLLAVMLIERMRQLDLSSDVRVLFSQPTLAALAASVGSGREIEVPANRIAADCTHITPAMLPLVQLQQMDIERIVASVPGGAANVQDIYPLAPLQEGILYHHITAEQGDPYLLQSQLAFDSLERVEAFAAALREVMARHDILRTSVLWEGLTTPVQVVWREAIVPLQEVELDPRDGPILEQLHARFNARRYRLDVSQAPLLRLVYARDPAMERVVGILLFHHLAMDHIALEVMRGELQASLCGHTVALAPPVPYRNYVAQTRLGVSEQEHEAFFRAQLADIDEPTLPFGLQEVQGDGRGIDEAQQALPTDVYQRLSTQARQAGVSVASLIHLAWARVLAATSGQQRVVFGTVLMGRMQGGEGADRALGVFINSLPLRIDVDAGVLDAVRATHARLTALLGHEHASLALAQRCSGVASPSPLFSALLNYRHSDETELLEPSRQAWQGIETLANEERTNYPLTMSVDDYGNGLRITGRAVAQIGAQRICGYMQTALSGLIQALEQTPQQLLNRLPILQAEELQRLLITFNATEVDCPLDQPLHALFKAQARRKPDAIALQSAQGTLTYLELNQRANRLAHHLRELGVQPDSRVAICVERGLDLVIGLLGILKAGGAYVPLDPDYPLERLNYMLQDSAPVALLVHGATRQLLGEPGVTMINLDHGSWEQQPSDNLQVPGLSASNLAYMIYTSGSTGLPKGVMIEHRSACNMVHWGSQLSPPTEHGALLQKAPFSFDSSVWEIFWPLCSGMRLVLARPDGNRDSAYVVQTIREQQVTVVKFVPALLQQFIEQDGVEQCTSLTDVLNGGGELSAALARQVRDRLPWVRLHNVYGPTETTVDSTGWTLEPDMPVPDNVVPIGTALSNTRLYVLDAYGQPVPQGVSGELHIGGVGVARGYHGLPEMQAERFIDSPFVAGDRLYRTGDLARYNHHGELEFLGRNDFQIKLRGLRLEPGEIEARLIEHPAIRQAVVMVRDERLVAWYTVRAGIDAPSLETLRAHVLERLPEYMVPGAFVLLDALPLTPNDKIDRKALPEPGADAVINRPYVAPQGEVETVLARIWGEVLGVEQVGRHDNFFELGGHSLLAVSLVARMRQSGLHTDARALFSQPTLAALALSTTPEAQQVVIPPTTIPSLARKRRL</sequence>
<dbReference type="Pfam" id="PF00501">
    <property type="entry name" value="AMP-binding"/>
    <property type="match status" value="2"/>
</dbReference>
<dbReference type="RefSeq" id="WP_095668991.1">
    <property type="nucleotide sequence ID" value="NZ_NRSS01000003.1"/>
</dbReference>
<dbReference type="Gene3D" id="3.30.559.30">
    <property type="entry name" value="Nonribosomal peptide synthetase, condensation domain"/>
    <property type="match status" value="2"/>
</dbReference>
<feature type="domain" description="Carrier" evidence="4">
    <location>
        <begin position="967"/>
        <end position="1041"/>
    </location>
</feature>
<dbReference type="FunFam" id="3.30.559.10:FF:000064">
    <property type="entry name" value="Non-ribosomal peptide synthetase OfaC"/>
    <property type="match status" value="1"/>
</dbReference>
<dbReference type="SMART" id="SM00823">
    <property type="entry name" value="PKS_PP"/>
    <property type="match status" value="2"/>
</dbReference>
<feature type="domain" description="Carrier" evidence="4">
    <location>
        <begin position="2044"/>
        <end position="2118"/>
    </location>
</feature>
<dbReference type="FunFam" id="3.40.50.12780:FF:000012">
    <property type="entry name" value="Non-ribosomal peptide synthetase"/>
    <property type="match status" value="2"/>
</dbReference>
<dbReference type="FunFam" id="2.30.38.10:FF:000001">
    <property type="entry name" value="Non-ribosomal peptide synthetase PvdI"/>
    <property type="match status" value="1"/>
</dbReference>
<dbReference type="GO" id="GO:0003824">
    <property type="term" value="F:catalytic activity"/>
    <property type="evidence" value="ECO:0007669"/>
    <property type="project" value="InterPro"/>
</dbReference>
<gene>
    <name evidence="5" type="ORF">CKQ80_26000</name>
</gene>
<dbReference type="GO" id="GO:0043041">
    <property type="term" value="P:amino acid activation for nonribosomal peptide biosynthetic process"/>
    <property type="evidence" value="ECO:0007669"/>
    <property type="project" value="TreeGrafter"/>
</dbReference>
<dbReference type="Gene3D" id="3.40.50.980">
    <property type="match status" value="4"/>
</dbReference>
<dbReference type="InterPro" id="IPR023213">
    <property type="entry name" value="CAT-like_dom_sf"/>
</dbReference>
<name>A0A2A2PTS3_9PSED</name>
<dbReference type="CDD" id="cd05930">
    <property type="entry name" value="A_NRPS"/>
    <property type="match status" value="1"/>
</dbReference>
<dbReference type="InterPro" id="IPR025110">
    <property type="entry name" value="AMP-bd_C"/>
</dbReference>
<dbReference type="Pfam" id="PF00550">
    <property type="entry name" value="PP-binding"/>
    <property type="match status" value="2"/>
</dbReference>
<dbReference type="PROSITE" id="PS50075">
    <property type="entry name" value="CARRIER"/>
    <property type="match status" value="2"/>
</dbReference>
<dbReference type="SUPFAM" id="SSF47336">
    <property type="entry name" value="ACP-like"/>
    <property type="match status" value="2"/>
</dbReference>
<dbReference type="NCBIfam" id="TIGR01733">
    <property type="entry name" value="AA-adenyl-dom"/>
    <property type="match status" value="2"/>
</dbReference>
<dbReference type="InterPro" id="IPR000873">
    <property type="entry name" value="AMP-dep_synth/lig_dom"/>
</dbReference>
<dbReference type="CDD" id="cd17651">
    <property type="entry name" value="A_NRPS_VisG_like"/>
    <property type="match status" value="1"/>
</dbReference>
<dbReference type="InterPro" id="IPR010071">
    <property type="entry name" value="AA_adenyl_dom"/>
</dbReference>
<keyword evidence="6" id="KW-1185">Reference proteome</keyword>
<dbReference type="PANTHER" id="PTHR45527">
    <property type="entry name" value="NONRIBOSOMAL PEPTIDE SYNTHETASE"/>
    <property type="match status" value="1"/>
</dbReference>
<dbReference type="FunFam" id="1.10.1200.10:FF:000005">
    <property type="entry name" value="Nonribosomal peptide synthetase 1"/>
    <property type="match status" value="2"/>
</dbReference>
<dbReference type="SUPFAM" id="SSF56801">
    <property type="entry name" value="Acetyl-CoA synthetase-like"/>
    <property type="match status" value="2"/>
</dbReference>
<dbReference type="GO" id="GO:0005737">
    <property type="term" value="C:cytoplasm"/>
    <property type="evidence" value="ECO:0007669"/>
    <property type="project" value="TreeGrafter"/>
</dbReference>
<dbReference type="InterPro" id="IPR006162">
    <property type="entry name" value="Ppantetheine_attach_site"/>
</dbReference>
<dbReference type="FunFam" id="3.40.50.980:FF:000002">
    <property type="entry name" value="Enterobactin synthetase component F"/>
    <property type="match status" value="1"/>
</dbReference>
<dbReference type="Gene3D" id="3.30.300.30">
    <property type="match status" value="2"/>
</dbReference>
<evidence type="ECO:0000313" key="6">
    <source>
        <dbReference type="Proteomes" id="UP000217830"/>
    </source>
</evidence>
<dbReference type="GO" id="GO:0031177">
    <property type="term" value="F:phosphopantetheine binding"/>
    <property type="evidence" value="ECO:0007669"/>
    <property type="project" value="InterPro"/>
</dbReference>
<evidence type="ECO:0000259" key="4">
    <source>
        <dbReference type="PROSITE" id="PS50075"/>
    </source>
</evidence>
<accession>A0A2A2PTS3</accession>
<comment type="caution">
    <text evidence="5">The sequence shown here is derived from an EMBL/GenBank/DDBJ whole genome shotgun (WGS) entry which is preliminary data.</text>
</comment>
<dbReference type="SUPFAM" id="SSF52777">
    <property type="entry name" value="CoA-dependent acyltransferases"/>
    <property type="match status" value="4"/>
</dbReference>
<evidence type="ECO:0000256" key="2">
    <source>
        <dbReference type="ARBA" id="ARBA00022450"/>
    </source>
</evidence>
<dbReference type="GO" id="GO:0044550">
    <property type="term" value="P:secondary metabolite biosynthetic process"/>
    <property type="evidence" value="ECO:0007669"/>
    <property type="project" value="TreeGrafter"/>
</dbReference>
<keyword evidence="2" id="KW-0596">Phosphopantetheine</keyword>
<dbReference type="Gene3D" id="1.10.1200.10">
    <property type="entry name" value="ACP-like"/>
    <property type="match status" value="2"/>
</dbReference>
<evidence type="ECO:0000256" key="1">
    <source>
        <dbReference type="ARBA" id="ARBA00001957"/>
    </source>
</evidence>
<organism evidence="5 6">
    <name type="scientific">Pseudomonas moraviensis</name>
    <dbReference type="NCBI Taxonomy" id="321662"/>
    <lineage>
        <taxon>Bacteria</taxon>
        <taxon>Pseudomonadati</taxon>
        <taxon>Pseudomonadota</taxon>
        <taxon>Gammaproteobacteria</taxon>
        <taxon>Pseudomonadales</taxon>
        <taxon>Pseudomonadaceae</taxon>
        <taxon>Pseudomonas</taxon>
    </lineage>
</organism>
<dbReference type="PANTHER" id="PTHR45527:SF1">
    <property type="entry name" value="FATTY ACID SYNTHASE"/>
    <property type="match status" value="1"/>
</dbReference>
<keyword evidence="3" id="KW-0597">Phosphoprotein</keyword>
<reference evidence="5 6" key="1">
    <citation type="submission" date="2017-08" db="EMBL/GenBank/DDBJ databases">
        <title>Draft Genome Sequence of Pseudomonas moraviensis TYU6, isolated from Taxus cuspidata by using PacBio Single-Molecule Real-Time Technology.</title>
        <authorList>
            <person name="Baek K.-H."/>
            <person name="Mishra A.K."/>
        </authorList>
    </citation>
    <scope>NUCLEOTIDE SEQUENCE [LARGE SCALE GENOMIC DNA]</scope>
    <source>
        <strain evidence="5 6">TYU6</strain>
    </source>
</reference>
<dbReference type="PROSITE" id="PS00012">
    <property type="entry name" value="PHOSPHOPANTETHEINE"/>
    <property type="match status" value="1"/>
</dbReference>
<dbReference type="Pfam" id="PF13193">
    <property type="entry name" value="AMP-binding_C"/>
    <property type="match status" value="2"/>
</dbReference>
<dbReference type="InterPro" id="IPR001242">
    <property type="entry name" value="Condensation_dom"/>
</dbReference>
<comment type="cofactor">
    <cofactor evidence="1">
        <name>pantetheine 4'-phosphate</name>
        <dbReference type="ChEBI" id="CHEBI:47942"/>
    </cofactor>
</comment>